<feature type="transmembrane region" description="Helical" evidence="7">
    <location>
        <begin position="69"/>
        <end position="89"/>
    </location>
</feature>
<keyword evidence="3 7" id="KW-0812">Transmembrane</keyword>
<evidence type="ECO:0000313" key="9">
    <source>
        <dbReference type="EMBL" id="KAG9394828.1"/>
    </source>
</evidence>
<evidence type="ECO:0000256" key="3">
    <source>
        <dbReference type="ARBA" id="ARBA00022692"/>
    </source>
</evidence>
<gene>
    <name evidence="9" type="ORF">J8273_0035</name>
</gene>
<keyword evidence="4 7" id="KW-1133">Transmembrane helix</keyword>
<dbReference type="InterPro" id="IPR036259">
    <property type="entry name" value="MFS_trans_sf"/>
</dbReference>
<evidence type="ECO:0000256" key="6">
    <source>
        <dbReference type="SAM" id="MobiDB-lite"/>
    </source>
</evidence>
<dbReference type="Pfam" id="PF07690">
    <property type="entry name" value="MFS_1"/>
    <property type="match status" value="1"/>
</dbReference>
<evidence type="ECO:0000259" key="8">
    <source>
        <dbReference type="PROSITE" id="PS50850"/>
    </source>
</evidence>
<organism evidence="9 10">
    <name type="scientific">Carpediemonas membranifera</name>
    <dbReference type="NCBI Taxonomy" id="201153"/>
    <lineage>
        <taxon>Eukaryota</taxon>
        <taxon>Metamonada</taxon>
        <taxon>Carpediemonas-like organisms</taxon>
        <taxon>Carpediemonas</taxon>
    </lineage>
</organism>
<dbReference type="PANTHER" id="PTHR23506">
    <property type="entry name" value="GH10249P"/>
    <property type="match status" value="1"/>
</dbReference>
<proteinExistence type="predicted"/>
<feature type="transmembrane region" description="Helical" evidence="7">
    <location>
        <begin position="187"/>
        <end position="212"/>
    </location>
</feature>
<sequence>MGSDLAQFVISFSFSPNVDKQHLFRVVLALAGVFCGFFTQDLVNQLIRTIQPYYLETIVDSHYDLANSVLTSVWSLASLVSAPLLGYYADSHRPSVILMACFAVMTASSVLSAFVSTYLGLVFVNGLSGAASACFNIFQAISLNLAPPRHRSFVVSVGGLFYGMAYVVGSQLSKKIVQHYHGDIDDAWLPTCFIAAGFSLIAGTVTCALIFFGPNMHQSGKHTAGDRARSYLTVFLNYRLWLLYLVCLVLFMSLAGLPAMVPFYITDHYHLDREQSTVIFARIFTLVGLGLSVVSILVKPLQILLRRDSILMTLGTVLTWAPLMFCHVIPAWLFPWAMFMNAAGQTFAQAPMAALLGQHCAADQRALITGFNGLFQALARVFTPIFTGQLYDMTASVDRIPVWVFIIGLGVLSSLLSTVYVVVEGKPGKGPIDQDGHVSDAEAPLLPPSDDSDSGK</sequence>
<dbReference type="PROSITE" id="PS50850">
    <property type="entry name" value="MFS"/>
    <property type="match status" value="1"/>
</dbReference>
<evidence type="ECO:0000256" key="4">
    <source>
        <dbReference type="ARBA" id="ARBA00022989"/>
    </source>
</evidence>
<feature type="domain" description="Major facilitator superfamily (MFS) profile" evidence="8">
    <location>
        <begin position="25"/>
        <end position="426"/>
    </location>
</feature>
<dbReference type="PANTHER" id="PTHR23506:SF23">
    <property type="entry name" value="GH10249P"/>
    <property type="match status" value="1"/>
</dbReference>
<feature type="transmembrane region" description="Helical" evidence="7">
    <location>
        <begin position="277"/>
        <end position="298"/>
    </location>
</feature>
<feature type="transmembrane region" description="Helical" evidence="7">
    <location>
        <begin position="241"/>
        <end position="265"/>
    </location>
</feature>
<dbReference type="AlphaFoldDB" id="A0A8J6AUY9"/>
<feature type="transmembrane region" description="Helical" evidence="7">
    <location>
        <begin position="310"/>
        <end position="333"/>
    </location>
</feature>
<feature type="transmembrane region" description="Helical" evidence="7">
    <location>
        <begin position="22"/>
        <end position="39"/>
    </location>
</feature>
<evidence type="ECO:0000256" key="7">
    <source>
        <dbReference type="SAM" id="Phobius"/>
    </source>
</evidence>
<evidence type="ECO:0000256" key="1">
    <source>
        <dbReference type="ARBA" id="ARBA00004141"/>
    </source>
</evidence>
<protein>
    <submittedName>
        <fullName evidence="9">Major facilitator superfamily</fullName>
    </submittedName>
</protein>
<evidence type="ECO:0000313" key="10">
    <source>
        <dbReference type="Proteomes" id="UP000717585"/>
    </source>
</evidence>
<reference evidence="9" key="1">
    <citation type="submission" date="2021-05" db="EMBL/GenBank/DDBJ databases">
        <title>A free-living protist that lacks canonical eukaryotic 1 DNA replication and segregation systems.</title>
        <authorList>
            <person name="Salas-Leiva D.E."/>
            <person name="Tromer E.C."/>
            <person name="Curtis B.A."/>
            <person name="Jerlstrom-Hultqvist J."/>
            <person name="Kolisko M."/>
            <person name="Yi Z."/>
            <person name="Salas-Leiva J.S."/>
            <person name="Gallot-Lavallee L."/>
            <person name="Kops G.J.P.L."/>
            <person name="Archibald J.M."/>
            <person name="Simpson A.G.B."/>
            <person name="Roger A.J."/>
        </authorList>
    </citation>
    <scope>NUCLEOTIDE SEQUENCE</scope>
    <source>
        <strain evidence="9">BICM</strain>
    </source>
</reference>
<dbReference type="InterPro" id="IPR050930">
    <property type="entry name" value="MFS_Vesicular_Transporter"/>
</dbReference>
<dbReference type="CDD" id="cd06174">
    <property type="entry name" value="MFS"/>
    <property type="match status" value="1"/>
</dbReference>
<feature type="transmembrane region" description="Helical" evidence="7">
    <location>
        <begin position="96"/>
        <end position="115"/>
    </location>
</feature>
<feature type="transmembrane region" description="Helical" evidence="7">
    <location>
        <begin position="153"/>
        <end position="172"/>
    </location>
</feature>
<dbReference type="Proteomes" id="UP000717585">
    <property type="component" value="Unassembled WGS sequence"/>
</dbReference>
<evidence type="ECO:0000256" key="2">
    <source>
        <dbReference type="ARBA" id="ARBA00022448"/>
    </source>
</evidence>
<dbReference type="InterPro" id="IPR011701">
    <property type="entry name" value="MFS"/>
</dbReference>
<keyword evidence="2" id="KW-0813">Transport</keyword>
<accession>A0A8J6AUY9</accession>
<dbReference type="GO" id="GO:0016020">
    <property type="term" value="C:membrane"/>
    <property type="evidence" value="ECO:0007669"/>
    <property type="project" value="UniProtKB-SubCell"/>
</dbReference>
<keyword evidence="5 7" id="KW-0472">Membrane</keyword>
<evidence type="ECO:0000256" key="5">
    <source>
        <dbReference type="ARBA" id="ARBA00023136"/>
    </source>
</evidence>
<feature type="transmembrane region" description="Helical" evidence="7">
    <location>
        <begin position="121"/>
        <end position="141"/>
    </location>
</feature>
<comment type="caution">
    <text evidence="9">The sequence shown here is derived from an EMBL/GenBank/DDBJ whole genome shotgun (WGS) entry which is preliminary data.</text>
</comment>
<dbReference type="InterPro" id="IPR020846">
    <property type="entry name" value="MFS_dom"/>
</dbReference>
<dbReference type="EMBL" id="JAHDYR010000012">
    <property type="protein sequence ID" value="KAG9394828.1"/>
    <property type="molecule type" value="Genomic_DNA"/>
</dbReference>
<dbReference type="Gene3D" id="1.20.1250.20">
    <property type="entry name" value="MFS general substrate transporter like domains"/>
    <property type="match status" value="1"/>
</dbReference>
<keyword evidence="10" id="KW-1185">Reference proteome</keyword>
<feature type="transmembrane region" description="Helical" evidence="7">
    <location>
        <begin position="400"/>
        <end position="423"/>
    </location>
</feature>
<feature type="region of interest" description="Disordered" evidence="6">
    <location>
        <begin position="429"/>
        <end position="456"/>
    </location>
</feature>
<dbReference type="SUPFAM" id="SSF103473">
    <property type="entry name" value="MFS general substrate transporter"/>
    <property type="match status" value="1"/>
</dbReference>
<dbReference type="GO" id="GO:0022857">
    <property type="term" value="F:transmembrane transporter activity"/>
    <property type="evidence" value="ECO:0007669"/>
    <property type="project" value="InterPro"/>
</dbReference>
<name>A0A8J6AUY9_9EUKA</name>
<comment type="subcellular location">
    <subcellularLocation>
        <location evidence="1">Membrane</location>
        <topology evidence="1">Multi-pass membrane protein</topology>
    </subcellularLocation>
</comment>